<evidence type="ECO:0000259" key="11">
    <source>
        <dbReference type="PROSITE" id="PS50195"/>
    </source>
</evidence>
<feature type="compositionally biased region" description="Low complexity" evidence="10">
    <location>
        <begin position="209"/>
        <end position="246"/>
    </location>
</feature>
<dbReference type="InterPro" id="IPR001683">
    <property type="entry name" value="PX_dom"/>
</dbReference>
<reference evidence="12" key="1">
    <citation type="journal article" date="2014" name="Genome Biol. Evol.">
        <title>Gene Loss Rather Than Gene Gain Is Associated with a Host Jump from Monocots to Dicots in the Smut Fungus Melanopsichium pennsylvanicum.</title>
        <authorList>
            <person name="Sharma R."/>
            <person name="Mishra B."/>
            <person name="Runge F."/>
            <person name="Thines M."/>
        </authorList>
    </citation>
    <scope>NUCLEOTIDE SEQUENCE</scope>
    <source>
        <strain evidence="12">4</strain>
    </source>
</reference>
<evidence type="ECO:0000256" key="1">
    <source>
        <dbReference type="ARBA" id="ARBA00004148"/>
    </source>
</evidence>
<accession>A0A077RBV2</accession>
<dbReference type="GO" id="GO:0010008">
    <property type="term" value="C:endosome membrane"/>
    <property type="evidence" value="ECO:0007669"/>
    <property type="project" value="UniProtKB-SubCell"/>
</dbReference>
<evidence type="ECO:0000256" key="6">
    <source>
        <dbReference type="ARBA" id="ARBA00023136"/>
    </source>
</evidence>
<evidence type="ECO:0000256" key="3">
    <source>
        <dbReference type="ARBA" id="ARBA00007426"/>
    </source>
</evidence>
<dbReference type="EMBL" id="HG529631">
    <property type="protein sequence ID" value="CDI54869.1"/>
    <property type="molecule type" value="Genomic_DNA"/>
</dbReference>
<feature type="region of interest" description="Disordered" evidence="10">
    <location>
        <begin position="200"/>
        <end position="291"/>
    </location>
</feature>
<evidence type="ECO:0000256" key="4">
    <source>
        <dbReference type="ARBA" id="ARBA00022554"/>
    </source>
</evidence>
<dbReference type="InterPro" id="IPR037917">
    <property type="entry name" value="Ypt35_PX"/>
</dbReference>
<feature type="compositionally biased region" description="Polar residues" evidence="10">
    <location>
        <begin position="52"/>
        <end position="61"/>
    </location>
</feature>
<evidence type="ECO:0000313" key="12">
    <source>
        <dbReference type="EMBL" id="CDI54869.1"/>
    </source>
</evidence>
<dbReference type="SUPFAM" id="SSF64268">
    <property type="entry name" value="PX domain"/>
    <property type="match status" value="1"/>
</dbReference>
<organism evidence="12">
    <name type="scientific">Melanopsichium pennsylvanicum 4</name>
    <dbReference type="NCBI Taxonomy" id="1398559"/>
    <lineage>
        <taxon>Eukaryota</taxon>
        <taxon>Fungi</taxon>
        <taxon>Dikarya</taxon>
        <taxon>Basidiomycota</taxon>
        <taxon>Ustilaginomycotina</taxon>
        <taxon>Ustilaginomycetes</taxon>
        <taxon>Ustilaginales</taxon>
        <taxon>Ustilaginaceae</taxon>
        <taxon>Melanopsichium</taxon>
    </lineage>
</organism>
<evidence type="ECO:0000256" key="9">
    <source>
        <dbReference type="ARBA" id="ARBA00033785"/>
    </source>
</evidence>
<comment type="function">
    <text evidence="7">Recruits the lipid transfer protein VPS13 to endosomal and vacuolar membranes.</text>
</comment>
<dbReference type="Pfam" id="PF00787">
    <property type="entry name" value="PX"/>
    <property type="match status" value="1"/>
</dbReference>
<dbReference type="AlphaFoldDB" id="A0A077RBV2"/>
<feature type="region of interest" description="Disordered" evidence="10">
    <location>
        <begin position="139"/>
        <end position="165"/>
    </location>
</feature>
<comment type="subcellular location">
    <subcellularLocation>
        <location evidence="2">Endosome</location>
    </subcellularLocation>
    <subcellularLocation>
        <location evidence="1">Vacuole membrane</location>
        <topology evidence="1">Peripheral membrane protein</topology>
    </subcellularLocation>
</comment>
<feature type="region of interest" description="Disordered" evidence="10">
    <location>
        <begin position="546"/>
        <end position="586"/>
    </location>
</feature>
<evidence type="ECO:0000256" key="7">
    <source>
        <dbReference type="ARBA" id="ARBA00033728"/>
    </source>
</evidence>
<dbReference type="PROSITE" id="PS50195">
    <property type="entry name" value="PX"/>
    <property type="match status" value="1"/>
</dbReference>
<protein>
    <recommendedName>
        <fullName evidence="8">Endosomal/vacuolar adapter protein YPT35</fullName>
    </recommendedName>
    <alternativeName>
        <fullName evidence="9">PX domain-containing protein YPT35</fullName>
    </alternativeName>
</protein>
<keyword evidence="5" id="KW-0967">Endosome</keyword>
<feature type="region of interest" description="Disordered" evidence="10">
    <location>
        <begin position="520"/>
        <end position="539"/>
    </location>
</feature>
<proteinExistence type="inferred from homology"/>
<evidence type="ECO:0000256" key="8">
    <source>
        <dbReference type="ARBA" id="ARBA00033774"/>
    </source>
</evidence>
<feature type="compositionally biased region" description="Low complexity" evidence="10">
    <location>
        <begin position="546"/>
        <end position="561"/>
    </location>
</feature>
<feature type="compositionally biased region" description="Acidic residues" evidence="10">
    <location>
        <begin position="371"/>
        <end position="382"/>
    </location>
</feature>
<feature type="compositionally biased region" description="Low complexity" evidence="10">
    <location>
        <begin position="37"/>
        <end position="51"/>
    </location>
</feature>
<feature type="compositionally biased region" description="Low complexity" evidence="10">
    <location>
        <begin position="260"/>
        <end position="271"/>
    </location>
</feature>
<dbReference type="GO" id="GO:0005774">
    <property type="term" value="C:vacuolar membrane"/>
    <property type="evidence" value="ECO:0007669"/>
    <property type="project" value="UniProtKB-SubCell"/>
</dbReference>
<evidence type="ECO:0000256" key="10">
    <source>
        <dbReference type="SAM" id="MobiDB-lite"/>
    </source>
</evidence>
<feature type="region of interest" description="Disordered" evidence="10">
    <location>
        <begin position="488"/>
        <end position="511"/>
    </location>
</feature>
<feature type="region of interest" description="Disordered" evidence="10">
    <location>
        <begin position="365"/>
        <end position="454"/>
    </location>
</feature>
<feature type="compositionally biased region" description="Low complexity" evidence="10">
    <location>
        <begin position="328"/>
        <end position="341"/>
    </location>
</feature>
<feature type="compositionally biased region" description="Polar residues" evidence="10">
    <location>
        <begin position="491"/>
        <end position="507"/>
    </location>
</feature>
<dbReference type="CDD" id="cd07280">
    <property type="entry name" value="PX_YPT35"/>
    <property type="match status" value="1"/>
</dbReference>
<feature type="compositionally biased region" description="Polar residues" evidence="10">
    <location>
        <begin position="81"/>
        <end position="91"/>
    </location>
</feature>
<keyword evidence="4" id="KW-0926">Vacuole</keyword>
<feature type="region of interest" description="Disordered" evidence="10">
    <location>
        <begin position="1"/>
        <end position="91"/>
    </location>
</feature>
<keyword evidence="6" id="KW-0472">Membrane</keyword>
<feature type="region of interest" description="Disordered" evidence="10">
    <location>
        <begin position="323"/>
        <end position="349"/>
    </location>
</feature>
<dbReference type="Gene3D" id="3.30.1520.10">
    <property type="entry name" value="Phox-like domain"/>
    <property type="match status" value="1"/>
</dbReference>
<evidence type="ECO:0000256" key="5">
    <source>
        <dbReference type="ARBA" id="ARBA00022753"/>
    </source>
</evidence>
<dbReference type="InterPro" id="IPR036871">
    <property type="entry name" value="PX_dom_sf"/>
</dbReference>
<name>A0A077RBV2_9BASI</name>
<comment type="similarity">
    <text evidence="3">Belongs to the YPT35 family.</text>
</comment>
<evidence type="ECO:0000256" key="2">
    <source>
        <dbReference type="ARBA" id="ARBA00004177"/>
    </source>
</evidence>
<sequence length="706" mass="76767">MMDSELAKELQQATDELLDLGPLQPPSRYAPSSPHLQTPQQARATRQDAAQKSTTFSSSSKLEIIHSPTDVRPFHWPAPISNHTDGTAQDSPSLAAKAGIGAGDPINIVLVQSVSDDADDHLPERGLSSRMSSVKAVTGKTLEEEHQQPVDLFGRNGEETSAASPSKLKLRTPIFDIYINQYGERVVQGKVVGRILGGRPRPASRCEHASQPSSSFDQAASSSIALPASPPKSTSTQTTSSKDATSPPVFFLESFPDAFSSSRATTPSSTSVRPNRERRPSKGGPPSILKAPRAVAGALTLAHSDNVDGAVPVMVRDASLHTASYFDSPGSSSSKQLSPRPHAAGLSSASFYSTKDAYEEIASSLKGLELDSVDSEREDQEDKDLLSPSEAVLTAGGRPNARSKLELPTLRQPTPTVELSQERVETVLHGNRRQARASGVAQPESEASSHNRDSRYDFAVVSPLKHVKALHSMHGVVDVGNTDHAIPQESRFGSFSEPNSPVLSSRLSRFPQHDEDEALFSAKTRKKDDDDDKASLESAPSSLISLPVSSLTSSSRTPSHTSLERRRSASSTHSRRRSSLNNPHYSTSSDVFAREVKIRGWSEVGSNARGWVVYELRILTKQGTPIIALKRFSSFVKLRESLKRECGEQAKWLPELPSKSAGLLSKYDANYLEKRRRALQRWLELVVLDRVWGASEAVREWVLASD</sequence>
<dbReference type="GO" id="GO:0032266">
    <property type="term" value="F:phosphatidylinositol-3-phosphate binding"/>
    <property type="evidence" value="ECO:0007669"/>
    <property type="project" value="InterPro"/>
</dbReference>
<feature type="domain" description="PX" evidence="11">
    <location>
        <begin position="592"/>
        <end position="706"/>
    </location>
</feature>